<evidence type="ECO:0000313" key="2">
    <source>
        <dbReference type="Proteomes" id="UP000799754"/>
    </source>
</evidence>
<gene>
    <name evidence="1" type="ORF">BU25DRAFT_485283</name>
</gene>
<keyword evidence="2" id="KW-1185">Reference proteome</keyword>
<accession>A0ACB6S7V4</accession>
<dbReference type="Proteomes" id="UP000799754">
    <property type="component" value="Unassembled WGS sequence"/>
</dbReference>
<name>A0ACB6S7V4_9PLEO</name>
<comment type="caution">
    <text evidence="1">The sequence shown here is derived from an EMBL/GenBank/DDBJ whole genome shotgun (WGS) entry which is preliminary data.</text>
</comment>
<reference evidence="1" key="1">
    <citation type="journal article" date="2020" name="Stud. Mycol.">
        <title>101 Dothideomycetes genomes: a test case for predicting lifestyles and emergence of pathogens.</title>
        <authorList>
            <person name="Haridas S."/>
            <person name="Albert R."/>
            <person name="Binder M."/>
            <person name="Bloem J."/>
            <person name="Labutti K."/>
            <person name="Salamov A."/>
            <person name="Andreopoulos B."/>
            <person name="Baker S."/>
            <person name="Barry K."/>
            <person name="Bills G."/>
            <person name="Bluhm B."/>
            <person name="Cannon C."/>
            <person name="Castanera R."/>
            <person name="Culley D."/>
            <person name="Daum C."/>
            <person name="Ezra D."/>
            <person name="Gonzalez J."/>
            <person name="Henrissat B."/>
            <person name="Kuo A."/>
            <person name="Liang C."/>
            <person name="Lipzen A."/>
            <person name="Lutzoni F."/>
            <person name="Magnuson J."/>
            <person name="Mondo S."/>
            <person name="Nolan M."/>
            <person name="Ohm R."/>
            <person name="Pangilinan J."/>
            <person name="Park H.-J."/>
            <person name="Ramirez L."/>
            <person name="Alfaro M."/>
            <person name="Sun H."/>
            <person name="Tritt A."/>
            <person name="Yoshinaga Y."/>
            <person name="Zwiers L.-H."/>
            <person name="Turgeon B."/>
            <person name="Goodwin S."/>
            <person name="Spatafora J."/>
            <person name="Crous P."/>
            <person name="Grigoriev I."/>
        </authorList>
    </citation>
    <scope>NUCLEOTIDE SEQUENCE</scope>
    <source>
        <strain evidence="1">CBS 525.71</strain>
    </source>
</reference>
<dbReference type="EMBL" id="MU006708">
    <property type="protein sequence ID" value="KAF2630077.1"/>
    <property type="molecule type" value="Genomic_DNA"/>
</dbReference>
<evidence type="ECO:0000313" key="1">
    <source>
        <dbReference type="EMBL" id="KAF2630077.1"/>
    </source>
</evidence>
<organism evidence="1 2">
    <name type="scientific">Macroventuria anomochaeta</name>
    <dbReference type="NCBI Taxonomy" id="301207"/>
    <lineage>
        <taxon>Eukaryota</taxon>
        <taxon>Fungi</taxon>
        <taxon>Dikarya</taxon>
        <taxon>Ascomycota</taxon>
        <taxon>Pezizomycotina</taxon>
        <taxon>Dothideomycetes</taxon>
        <taxon>Pleosporomycetidae</taxon>
        <taxon>Pleosporales</taxon>
        <taxon>Pleosporineae</taxon>
        <taxon>Didymellaceae</taxon>
        <taxon>Macroventuria</taxon>
    </lineage>
</organism>
<proteinExistence type="predicted"/>
<protein>
    <submittedName>
        <fullName evidence="1">Uncharacterized protein</fullName>
    </submittedName>
</protein>
<sequence>MVKPLEHVCLIHIKDKELVGPYATLSHRWGKANFIQLTLYNLDDLCNRIAITNIPRTFREAAVVSKALQIRYLWIDSVCFKQDRDDFADWSHKASQIHKVYSHSHVNIAASDAEDSSKGLFRVRNPHMLHPANVDFSLRIYLEGDSDQQPYILSSYELFRQSLAESTLNNRG</sequence>